<evidence type="ECO:0000256" key="11">
    <source>
        <dbReference type="PIRSR" id="PIRSR600223-1"/>
    </source>
</evidence>
<evidence type="ECO:0000256" key="1">
    <source>
        <dbReference type="ARBA" id="ARBA00004434"/>
    </source>
</evidence>
<evidence type="ECO:0000256" key="7">
    <source>
        <dbReference type="ARBA" id="ARBA00022801"/>
    </source>
</evidence>
<evidence type="ECO:0000256" key="2">
    <source>
        <dbReference type="ARBA" id="ARBA00007066"/>
    </source>
</evidence>
<gene>
    <name evidence="14" type="ORF">JVT61DRAFT_10142</name>
</gene>
<evidence type="ECO:0000256" key="9">
    <source>
        <dbReference type="ARBA" id="ARBA00023128"/>
    </source>
</evidence>
<keyword evidence="8" id="KW-1133">Transmembrane helix</keyword>
<dbReference type="GO" id="GO:0042720">
    <property type="term" value="C:mitochondrial inner membrane peptidase complex"/>
    <property type="evidence" value="ECO:0007669"/>
    <property type="project" value="InterPro"/>
</dbReference>
<evidence type="ECO:0000256" key="8">
    <source>
        <dbReference type="ARBA" id="ARBA00022989"/>
    </source>
</evidence>
<dbReference type="Proteomes" id="UP000683000">
    <property type="component" value="Unassembled WGS sequence"/>
</dbReference>
<evidence type="ECO:0000313" key="15">
    <source>
        <dbReference type="Proteomes" id="UP000683000"/>
    </source>
</evidence>
<dbReference type="PRINTS" id="PR00727">
    <property type="entry name" value="LEADERPTASE"/>
</dbReference>
<keyword evidence="10" id="KW-0472">Membrane</keyword>
<dbReference type="InterPro" id="IPR019533">
    <property type="entry name" value="Peptidase_S26"/>
</dbReference>
<proteinExistence type="inferred from homology"/>
<dbReference type="GO" id="GO:0006465">
    <property type="term" value="P:signal peptide processing"/>
    <property type="evidence" value="ECO:0007669"/>
    <property type="project" value="InterPro"/>
</dbReference>
<keyword evidence="15" id="KW-1185">Reference proteome</keyword>
<reference evidence="14" key="1">
    <citation type="submission" date="2021-03" db="EMBL/GenBank/DDBJ databases">
        <title>Evolutionary innovations through gain and loss of genes in the ectomycorrhizal Boletales.</title>
        <authorList>
            <person name="Wu G."/>
            <person name="Miyauchi S."/>
            <person name="Morin E."/>
            <person name="Yang Z.-L."/>
            <person name="Xu J."/>
            <person name="Martin F.M."/>
        </authorList>
    </citation>
    <scope>NUCLEOTIDE SEQUENCE</scope>
    <source>
        <strain evidence="14">BR01</strain>
    </source>
</reference>
<feature type="active site" evidence="11">
    <location>
        <position position="144"/>
    </location>
</feature>
<evidence type="ECO:0000256" key="4">
    <source>
        <dbReference type="ARBA" id="ARBA00022670"/>
    </source>
</evidence>
<evidence type="ECO:0000256" key="3">
    <source>
        <dbReference type="ARBA" id="ARBA00013650"/>
    </source>
</evidence>
<dbReference type="SUPFAM" id="SSF51306">
    <property type="entry name" value="LexA/Signal peptidase"/>
    <property type="match status" value="1"/>
</dbReference>
<evidence type="ECO:0000256" key="10">
    <source>
        <dbReference type="ARBA" id="ARBA00023136"/>
    </source>
</evidence>
<dbReference type="CDD" id="cd06530">
    <property type="entry name" value="S26_SPase_I"/>
    <property type="match status" value="1"/>
</dbReference>
<evidence type="ECO:0000313" key="14">
    <source>
        <dbReference type="EMBL" id="KAG6379626.1"/>
    </source>
</evidence>
<dbReference type="GO" id="GO:0006627">
    <property type="term" value="P:protein processing involved in protein targeting to mitochondrion"/>
    <property type="evidence" value="ECO:0007669"/>
    <property type="project" value="InterPro"/>
</dbReference>
<keyword evidence="5" id="KW-0812">Transmembrane</keyword>
<dbReference type="Pfam" id="PF10502">
    <property type="entry name" value="Peptidase_S26"/>
    <property type="match status" value="1"/>
</dbReference>
<evidence type="ECO:0000259" key="13">
    <source>
        <dbReference type="Pfam" id="PF10502"/>
    </source>
</evidence>
<dbReference type="InterPro" id="IPR036286">
    <property type="entry name" value="LexA/Signal_pep-like_sf"/>
</dbReference>
<dbReference type="PANTHER" id="PTHR46041">
    <property type="entry name" value="MITOCHONDRIAL INNER MEMBRANE PROTEASE SUBUNIT 2"/>
    <property type="match status" value="1"/>
</dbReference>
<protein>
    <recommendedName>
        <fullName evidence="3">Mitochondrial inner membrane protease subunit 2</fullName>
    </recommendedName>
</protein>
<dbReference type="PANTHER" id="PTHR46041:SF2">
    <property type="entry name" value="MITOCHONDRIAL INNER MEMBRANE PROTEASE SUBUNIT 2"/>
    <property type="match status" value="1"/>
</dbReference>
<dbReference type="AlphaFoldDB" id="A0A8I3AEN3"/>
<dbReference type="InterPro" id="IPR000223">
    <property type="entry name" value="Pept_S26A_signal_pept_1"/>
</dbReference>
<evidence type="ECO:0000256" key="5">
    <source>
        <dbReference type="ARBA" id="ARBA00022692"/>
    </source>
</evidence>
<dbReference type="InterPro" id="IPR037730">
    <property type="entry name" value="IMP2"/>
</dbReference>
<accession>A0A8I3AEN3</accession>
<name>A0A8I3AEN3_9AGAM</name>
<dbReference type="Gene3D" id="2.10.109.10">
    <property type="entry name" value="Umud Fragment, subunit A"/>
    <property type="match status" value="1"/>
</dbReference>
<comment type="caution">
    <text evidence="14">The sequence shown here is derived from an EMBL/GenBank/DDBJ whole genome shotgun (WGS) entry which is preliminary data.</text>
</comment>
<keyword evidence="4" id="KW-0645">Protease</keyword>
<feature type="region of interest" description="Disordered" evidence="12">
    <location>
        <begin position="289"/>
        <end position="310"/>
    </location>
</feature>
<dbReference type="EMBL" id="JAGFBS010000004">
    <property type="protein sequence ID" value="KAG6379626.1"/>
    <property type="molecule type" value="Genomic_DNA"/>
</dbReference>
<comment type="similarity">
    <text evidence="2">Belongs to the peptidase S26 family. IMP2 subfamily.</text>
</comment>
<dbReference type="OrthoDB" id="308440at2759"/>
<feature type="active site" evidence="11">
    <location>
        <position position="193"/>
    </location>
</feature>
<sequence length="310" mass="34862">MVAREAATSAVDLPSFKRSQYWAPRRARIRVIYTTQRCASPQLNAQGTRQQSTADLTQLPVVIRVRSRVQNRAWHHPTKSCLSVVAADVVDHVLYASVYPSPTIRMTITRSHALTRTLRVLYWLPLGIAFTHYGYTVKTVRGRSMQPTLNPDTSPWDDIVVFDRLGIHSGKPIARGDVVSLRDPVDSRKMIVKRVVAVADDFVQTLPPYPDAEVFVPEGHIWVEGDEPFRTLDSNTFGPVPLGLVDAKLSYIIWPLHRIGPLNLPERPISKMGVPRDSQWRDAMAAFERERKRQSRITATPAGSDKTAVP</sequence>
<keyword evidence="7" id="KW-0378">Hydrolase</keyword>
<comment type="subcellular location">
    <subcellularLocation>
        <location evidence="1">Mitochondrion inner membrane</location>
        <topology evidence="1">Single-pass membrane protein</topology>
    </subcellularLocation>
</comment>
<evidence type="ECO:0000256" key="12">
    <source>
        <dbReference type="SAM" id="MobiDB-lite"/>
    </source>
</evidence>
<keyword evidence="6" id="KW-0999">Mitochondrion inner membrane</keyword>
<keyword evidence="9" id="KW-0496">Mitochondrion</keyword>
<evidence type="ECO:0000256" key="6">
    <source>
        <dbReference type="ARBA" id="ARBA00022792"/>
    </source>
</evidence>
<dbReference type="GO" id="GO:0004252">
    <property type="term" value="F:serine-type endopeptidase activity"/>
    <property type="evidence" value="ECO:0007669"/>
    <property type="project" value="InterPro"/>
</dbReference>
<organism evidence="14 15">
    <name type="scientific">Boletus reticuloceps</name>
    <dbReference type="NCBI Taxonomy" id="495285"/>
    <lineage>
        <taxon>Eukaryota</taxon>
        <taxon>Fungi</taxon>
        <taxon>Dikarya</taxon>
        <taxon>Basidiomycota</taxon>
        <taxon>Agaricomycotina</taxon>
        <taxon>Agaricomycetes</taxon>
        <taxon>Agaricomycetidae</taxon>
        <taxon>Boletales</taxon>
        <taxon>Boletineae</taxon>
        <taxon>Boletaceae</taxon>
        <taxon>Boletoideae</taxon>
        <taxon>Boletus</taxon>
    </lineage>
</organism>
<feature type="domain" description="Peptidase S26" evidence="13">
    <location>
        <begin position="128"/>
        <end position="204"/>
    </location>
</feature>